<dbReference type="PANTHER" id="PTHR24148">
    <property type="entry name" value="ANKYRIN REPEAT DOMAIN-CONTAINING PROTEIN 39 HOMOLOG-RELATED"/>
    <property type="match status" value="1"/>
</dbReference>
<evidence type="ECO:0000313" key="2">
    <source>
        <dbReference type="EMBL" id="KAF3803145.1"/>
    </source>
</evidence>
<dbReference type="Proteomes" id="UP000613401">
    <property type="component" value="Unassembled WGS sequence"/>
</dbReference>
<organism evidence="2 3">
    <name type="scientific">Colletotrichum gloeosporioides</name>
    <name type="common">Anthracnose fungus</name>
    <name type="synonym">Glomerella cingulata</name>
    <dbReference type="NCBI Taxonomy" id="474922"/>
    <lineage>
        <taxon>Eukaryota</taxon>
        <taxon>Fungi</taxon>
        <taxon>Dikarya</taxon>
        <taxon>Ascomycota</taxon>
        <taxon>Pezizomycotina</taxon>
        <taxon>Sordariomycetes</taxon>
        <taxon>Hypocreomycetidae</taxon>
        <taxon>Glomerellales</taxon>
        <taxon>Glomerellaceae</taxon>
        <taxon>Colletotrichum</taxon>
        <taxon>Colletotrichum gloeosporioides species complex</taxon>
    </lineage>
</organism>
<comment type="caution">
    <text evidence="2">The sequence shown here is derived from an EMBL/GenBank/DDBJ whole genome shotgun (WGS) entry which is preliminary data.</text>
</comment>
<accession>A0A8H4CFM6</accession>
<dbReference type="EMBL" id="WVTB01000056">
    <property type="protein sequence ID" value="KAF3803145.1"/>
    <property type="molecule type" value="Genomic_DNA"/>
</dbReference>
<sequence>MIMGYQYRPLQDASRDIRLLEINHGDGSQGHISCSIVHNRLDDDPDFTALSYVWGDAAQRRSIILEGQNVDVTQNLYCALERLAKFSKPQVTKIWIDALCINQANDEEKARQVQLMGRIYSSARQVLIWLGPEDDASVSALHQLSLLGSTLEDLKARPDYGPSICQAFVKTILECSGTNFNFAHIWTLFQRPWWTRVWVIQEALLAKEAYVVIGDHAKDWKEVRSAWSAFEWMILYVDTDPKYQPIYDALRDVYFKVAHFSHMNNIQDGSRQETSLFNAVFFSATGGAIQSTDARDRIYGLLGLLTERDRRRIPVDYSKAMTLEKLLFFTTKALVEDHGPDVLSYRRPTSLSPGLPSWAVDWTVKMIATIGGFGTGSMMYDASKGTTWSSTIFDATFESPSISLMGVVVGRVKDTGTVLKSLANSPSYIKDCKEWLLELEDLVCRNLDDGPRRKVVLQNLWRIPITDMGLVGRAKPEDGYPEAYEVLTGIARPPSGDAQDDWVASASWPYRRFWRVLGHRPFILKDEDGTPGLGPRDVCPEDLVVIFSGSHVPFVIRESSHGYSLIGPAYAYGYMDGEEFTGIVAGHGLQEFQLR</sequence>
<gene>
    <name evidence="2" type="ORF">GCG54_00011814</name>
</gene>
<dbReference type="Pfam" id="PF26639">
    <property type="entry name" value="Het-6_barrel"/>
    <property type="match status" value="1"/>
</dbReference>
<dbReference type="RefSeq" id="XP_045262304.1">
    <property type="nucleotide sequence ID" value="XM_045411706.1"/>
</dbReference>
<protein>
    <submittedName>
        <fullName evidence="2">Heterokaryon incompatibility protein 6</fullName>
    </submittedName>
</protein>
<keyword evidence="3" id="KW-1185">Reference proteome</keyword>
<evidence type="ECO:0000259" key="1">
    <source>
        <dbReference type="Pfam" id="PF06985"/>
    </source>
</evidence>
<feature type="domain" description="Heterokaryon incompatibility" evidence="1">
    <location>
        <begin position="47"/>
        <end position="202"/>
    </location>
</feature>
<dbReference type="Pfam" id="PF06985">
    <property type="entry name" value="HET"/>
    <property type="match status" value="1"/>
</dbReference>
<dbReference type="InterPro" id="IPR010730">
    <property type="entry name" value="HET"/>
</dbReference>
<dbReference type="InterPro" id="IPR052895">
    <property type="entry name" value="HetReg/Transcr_Mod"/>
</dbReference>
<reference evidence="2" key="1">
    <citation type="journal article" date="2020" name="Phytopathology">
        <title>Genome sequence and comparative analysis of Colletotrichum gloeosporioides isolated from Liriodendron leaves.</title>
        <authorList>
            <person name="Fu F.F."/>
            <person name="Hao Z."/>
            <person name="Wang P."/>
            <person name="Lu Y."/>
            <person name="Xue L.J."/>
            <person name="Wei G."/>
            <person name="Tian Y."/>
            <person name="Baishi H."/>
            <person name="Xu H."/>
            <person name="Shi J."/>
            <person name="Cheng T."/>
            <person name="Wang G."/>
            <person name="Yi Y."/>
            <person name="Chen J."/>
        </authorList>
    </citation>
    <scope>NUCLEOTIDE SEQUENCE</scope>
    <source>
        <strain evidence="2">Lc1</strain>
    </source>
</reference>
<name>A0A8H4CFM6_COLGL</name>
<dbReference type="PANTHER" id="PTHR24148:SF73">
    <property type="entry name" value="HET DOMAIN PROTEIN (AFU_ORTHOLOGUE AFUA_8G01020)"/>
    <property type="match status" value="1"/>
</dbReference>
<proteinExistence type="predicted"/>
<reference evidence="2" key="2">
    <citation type="submission" date="2020-03" db="EMBL/GenBank/DDBJ databases">
        <authorList>
            <person name="Fu F.-F."/>
            <person name="Chen J."/>
        </authorList>
    </citation>
    <scope>NUCLEOTIDE SEQUENCE</scope>
    <source>
        <strain evidence="2">Lc1</strain>
    </source>
</reference>
<dbReference type="AlphaFoldDB" id="A0A8H4CFM6"/>
<dbReference type="GeneID" id="69018937"/>
<evidence type="ECO:0000313" key="3">
    <source>
        <dbReference type="Proteomes" id="UP000613401"/>
    </source>
</evidence>